<keyword evidence="1" id="KW-0812">Transmembrane</keyword>
<dbReference type="AlphaFoldDB" id="A0AAP0PX00"/>
<dbReference type="EMBL" id="JBBNAF010000003">
    <property type="protein sequence ID" value="KAK9159487.1"/>
    <property type="molecule type" value="Genomic_DNA"/>
</dbReference>
<feature type="transmembrane region" description="Helical" evidence="1">
    <location>
        <begin position="252"/>
        <end position="271"/>
    </location>
</feature>
<gene>
    <name evidence="2" type="ORF">Syun_005828</name>
</gene>
<dbReference type="Proteomes" id="UP001420932">
    <property type="component" value="Unassembled WGS sequence"/>
</dbReference>
<dbReference type="PANTHER" id="PTHR35307:SF3">
    <property type="entry name" value="DUF4220 DOMAIN-CONTAINING PROTEIN"/>
    <property type="match status" value="1"/>
</dbReference>
<feature type="transmembrane region" description="Helical" evidence="1">
    <location>
        <begin position="182"/>
        <end position="203"/>
    </location>
</feature>
<keyword evidence="3" id="KW-1185">Reference proteome</keyword>
<feature type="transmembrane region" description="Helical" evidence="1">
    <location>
        <begin position="119"/>
        <end position="137"/>
    </location>
</feature>
<evidence type="ECO:0000313" key="3">
    <source>
        <dbReference type="Proteomes" id="UP001420932"/>
    </source>
</evidence>
<evidence type="ECO:0000313" key="2">
    <source>
        <dbReference type="EMBL" id="KAK9159487.1"/>
    </source>
</evidence>
<sequence length="371" mass="39988">MVSEHLLISINARSRFKIPRIGKASGDRKSMQSLHRRRCLNFGCLLSEPLISLLLYLPCLWKHNKMSKLNCTDFNGYSSPVPIIGLYIAGASLVCLLLILWDVFSAIKRKARYIPCRRFSLNSVMLTLLAIVAKLPVDLTTDMPSAQDQLSKLTCVAMTYICIGFLAPSIASSKESESVSNLASLSIFVVTVAVNICIQTIVAKLPVDLTTHMPSARDQLSKLSGMAMSCICVGSMAPSFASNEESENVSNIASLSIFVVTVAVNICIQLGTGQLNKFFSIGLAKFSEIEDQCRAYTAAIVAKLPVDLTTNMPSAQDQLSKLSGTAMTCICIGFMAPSIASSKESESVSNMASLSIFVVTVAVNICIQLGT</sequence>
<name>A0AAP0PX00_9MAGN</name>
<protein>
    <submittedName>
        <fullName evidence="2">Uncharacterized protein</fullName>
    </submittedName>
</protein>
<accession>A0AAP0PX00</accession>
<proteinExistence type="predicted"/>
<feature type="transmembrane region" description="Helical" evidence="1">
    <location>
        <begin position="149"/>
        <end position="170"/>
    </location>
</feature>
<feature type="transmembrane region" description="Helical" evidence="1">
    <location>
        <begin position="39"/>
        <end position="57"/>
    </location>
</feature>
<feature type="transmembrane region" description="Helical" evidence="1">
    <location>
        <begin position="223"/>
        <end position="240"/>
    </location>
</feature>
<feature type="transmembrane region" description="Helical" evidence="1">
    <location>
        <begin position="84"/>
        <end position="107"/>
    </location>
</feature>
<keyword evidence="1" id="KW-1133">Transmembrane helix</keyword>
<organism evidence="2 3">
    <name type="scientific">Stephania yunnanensis</name>
    <dbReference type="NCBI Taxonomy" id="152371"/>
    <lineage>
        <taxon>Eukaryota</taxon>
        <taxon>Viridiplantae</taxon>
        <taxon>Streptophyta</taxon>
        <taxon>Embryophyta</taxon>
        <taxon>Tracheophyta</taxon>
        <taxon>Spermatophyta</taxon>
        <taxon>Magnoliopsida</taxon>
        <taxon>Ranunculales</taxon>
        <taxon>Menispermaceae</taxon>
        <taxon>Menispermoideae</taxon>
        <taxon>Cissampelideae</taxon>
        <taxon>Stephania</taxon>
    </lineage>
</organism>
<evidence type="ECO:0000256" key="1">
    <source>
        <dbReference type="SAM" id="Phobius"/>
    </source>
</evidence>
<dbReference type="PANTHER" id="PTHR35307">
    <property type="entry name" value="PROTEIN, PUTATIVE-RELATED"/>
    <property type="match status" value="1"/>
</dbReference>
<reference evidence="2 3" key="1">
    <citation type="submission" date="2024-01" db="EMBL/GenBank/DDBJ databases">
        <title>Genome assemblies of Stephania.</title>
        <authorList>
            <person name="Yang L."/>
        </authorList>
    </citation>
    <scope>NUCLEOTIDE SEQUENCE [LARGE SCALE GENOMIC DNA]</scope>
    <source>
        <strain evidence="2">YNDBR</strain>
        <tissue evidence="2">Leaf</tissue>
    </source>
</reference>
<keyword evidence="1" id="KW-0472">Membrane</keyword>
<comment type="caution">
    <text evidence="2">The sequence shown here is derived from an EMBL/GenBank/DDBJ whole genome shotgun (WGS) entry which is preliminary data.</text>
</comment>